<evidence type="ECO:0000313" key="3">
    <source>
        <dbReference type="Proteomes" id="UP000016935"/>
    </source>
</evidence>
<dbReference type="EMBL" id="KB908855">
    <property type="protein sequence ID" value="EOA82070.1"/>
    <property type="molecule type" value="Genomic_DNA"/>
</dbReference>
<protein>
    <submittedName>
        <fullName evidence="2">Uncharacterized protein</fullName>
    </submittedName>
</protein>
<sequence length="165" mass="17315">MAGEGVGAEALAEVAQAARAGWQAASMGWRHALLARARAPWAGAWRAIVMLGLWLFTHLQCNAGHGRCSRRTHHAQAQRHTHPATAHRGRRAWETAVEGAGDAPRASPKPQSGAMAVAAVTPGGEADGYAEREGEGEGEGEGGRHGTKKQKAGTKPKAHMGYCLC</sequence>
<reference evidence="2 3" key="1">
    <citation type="journal article" date="2012" name="PLoS Pathog.">
        <title>Diverse lifestyles and strategies of plant pathogenesis encoded in the genomes of eighteen Dothideomycetes fungi.</title>
        <authorList>
            <person name="Ohm R.A."/>
            <person name="Feau N."/>
            <person name="Henrissat B."/>
            <person name="Schoch C.L."/>
            <person name="Horwitz B.A."/>
            <person name="Barry K.W."/>
            <person name="Condon B.J."/>
            <person name="Copeland A.C."/>
            <person name="Dhillon B."/>
            <person name="Glaser F."/>
            <person name="Hesse C.N."/>
            <person name="Kosti I."/>
            <person name="LaButti K."/>
            <person name="Lindquist E.A."/>
            <person name="Lucas S."/>
            <person name="Salamov A.A."/>
            <person name="Bradshaw R.E."/>
            <person name="Ciuffetti L."/>
            <person name="Hamelin R.C."/>
            <person name="Kema G.H.J."/>
            <person name="Lawrence C."/>
            <person name="Scott J.A."/>
            <person name="Spatafora J.W."/>
            <person name="Turgeon B.G."/>
            <person name="de Wit P.J.G.M."/>
            <person name="Zhong S."/>
            <person name="Goodwin S.B."/>
            <person name="Grigoriev I.V."/>
        </authorList>
    </citation>
    <scope>NUCLEOTIDE SEQUENCE [LARGE SCALE GENOMIC DNA]</scope>
    <source>
        <strain evidence="3">28A</strain>
    </source>
</reference>
<reference evidence="2 3" key="2">
    <citation type="journal article" date="2013" name="PLoS Genet.">
        <title>Comparative genome structure, secondary metabolite, and effector coding capacity across Cochliobolus pathogens.</title>
        <authorList>
            <person name="Condon B.J."/>
            <person name="Leng Y."/>
            <person name="Wu D."/>
            <person name="Bushley K.E."/>
            <person name="Ohm R.A."/>
            <person name="Otillar R."/>
            <person name="Martin J."/>
            <person name="Schackwitz W."/>
            <person name="Grimwood J."/>
            <person name="MohdZainudin N."/>
            <person name="Xue C."/>
            <person name="Wang R."/>
            <person name="Manning V.A."/>
            <person name="Dhillon B."/>
            <person name="Tu Z.J."/>
            <person name="Steffenson B.J."/>
            <person name="Salamov A."/>
            <person name="Sun H."/>
            <person name="Lowry S."/>
            <person name="LaButti K."/>
            <person name="Han J."/>
            <person name="Copeland A."/>
            <person name="Lindquist E."/>
            <person name="Barry K."/>
            <person name="Schmutz J."/>
            <person name="Baker S.E."/>
            <person name="Ciuffetti L.M."/>
            <person name="Grigoriev I.V."/>
            <person name="Zhong S."/>
            <person name="Turgeon B.G."/>
        </authorList>
    </citation>
    <scope>NUCLEOTIDE SEQUENCE [LARGE SCALE GENOMIC DNA]</scope>
    <source>
        <strain evidence="3">28A</strain>
    </source>
</reference>
<dbReference type="Proteomes" id="UP000016935">
    <property type="component" value="Unassembled WGS sequence"/>
</dbReference>
<evidence type="ECO:0000313" key="2">
    <source>
        <dbReference type="EMBL" id="EOA82070.1"/>
    </source>
</evidence>
<feature type="compositionally biased region" description="Basic residues" evidence="1">
    <location>
        <begin position="72"/>
        <end position="90"/>
    </location>
</feature>
<evidence type="ECO:0000256" key="1">
    <source>
        <dbReference type="SAM" id="MobiDB-lite"/>
    </source>
</evidence>
<proteinExistence type="predicted"/>
<gene>
    <name evidence="2" type="ORF">SETTUDRAFT_34820</name>
</gene>
<dbReference type="RefSeq" id="XP_008030117.1">
    <property type="nucleotide sequence ID" value="XM_008031926.1"/>
</dbReference>
<keyword evidence="3" id="KW-1185">Reference proteome</keyword>
<organism evidence="2 3">
    <name type="scientific">Exserohilum turcicum (strain 28A)</name>
    <name type="common">Northern leaf blight fungus</name>
    <name type="synonym">Setosphaeria turcica</name>
    <dbReference type="NCBI Taxonomy" id="671987"/>
    <lineage>
        <taxon>Eukaryota</taxon>
        <taxon>Fungi</taxon>
        <taxon>Dikarya</taxon>
        <taxon>Ascomycota</taxon>
        <taxon>Pezizomycotina</taxon>
        <taxon>Dothideomycetes</taxon>
        <taxon>Pleosporomycetidae</taxon>
        <taxon>Pleosporales</taxon>
        <taxon>Pleosporineae</taxon>
        <taxon>Pleosporaceae</taxon>
        <taxon>Exserohilum</taxon>
    </lineage>
</organism>
<feature type="region of interest" description="Disordered" evidence="1">
    <location>
        <begin position="72"/>
        <end position="165"/>
    </location>
</feature>
<name>R0I9A9_EXST2</name>
<accession>R0I9A9</accession>
<dbReference type="HOGENOM" id="CLU_1611813_0_0_1"/>
<dbReference type="GeneID" id="19403951"/>
<dbReference type="AlphaFoldDB" id="R0I9A9"/>
<feature type="compositionally biased region" description="Basic residues" evidence="1">
    <location>
        <begin position="145"/>
        <end position="158"/>
    </location>
</feature>